<sequence length="213" mass="23739">MSNIRIETWVLGAVSTNCYLVYNEDSKEAVVVDPAGNYPFISNKCRELGVTPSAVLLTHGHFDHMLAAPEIRRAFQLKIYASETEDAMLADPGLNLSERFQGMPLGFHADEFVTDGQELTFLGVTWKVLETPGHTAGSVCYYIPEERLLLAGDTLFRESYGRTDFPTGSSSQMVHSILDRLFVLPDDTTVYPGHGELTSIGYEKQCNPMAFYR</sequence>
<keyword evidence="2" id="KW-0479">Metal-binding</keyword>
<evidence type="ECO:0000256" key="2">
    <source>
        <dbReference type="ARBA" id="ARBA00022723"/>
    </source>
</evidence>
<dbReference type="SMART" id="SM00849">
    <property type="entry name" value="Lactamase_B"/>
    <property type="match status" value="1"/>
</dbReference>
<dbReference type="InterPro" id="IPR051453">
    <property type="entry name" value="MBL_Glyoxalase_II"/>
</dbReference>
<evidence type="ECO:0000256" key="3">
    <source>
        <dbReference type="ARBA" id="ARBA00022801"/>
    </source>
</evidence>
<keyword evidence="4" id="KW-0862">Zinc</keyword>
<dbReference type="RefSeq" id="WP_154472628.1">
    <property type="nucleotide sequence ID" value="NZ_VUMD01000009.1"/>
</dbReference>
<dbReference type="Pfam" id="PF00753">
    <property type="entry name" value="Lactamase_B"/>
    <property type="match status" value="1"/>
</dbReference>
<evidence type="ECO:0000313" key="6">
    <source>
        <dbReference type="EMBL" id="MSS37190.1"/>
    </source>
</evidence>
<gene>
    <name evidence="6" type="ORF">FYJ39_11550</name>
</gene>
<dbReference type="EMBL" id="VUMD01000009">
    <property type="protein sequence ID" value="MSS37190.1"/>
    <property type="molecule type" value="Genomic_DNA"/>
</dbReference>
<dbReference type="Proteomes" id="UP000429958">
    <property type="component" value="Unassembled WGS sequence"/>
</dbReference>
<comment type="cofactor">
    <cofactor evidence="1">
        <name>Zn(2+)</name>
        <dbReference type="ChEBI" id="CHEBI:29105"/>
    </cofactor>
</comment>
<organism evidence="6 7">
    <name type="scientific">Clostridium porci</name>
    <dbReference type="NCBI Taxonomy" id="2605778"/>
    <lineage>
        <taxon>Bacteria</taxon>
        <taxon>Bacillati</taxon>
        <taxon>Bacillota</taxon>
        <taxon>Clostridia</taxon>
        <taxon>Eubacteriales</taxon>
        <taxon>Clostridiaceae</taxon>
        <taxon>Clostridium</taxon>
    </lineage>
</organism>
<evidence type="ECO:0000313" key="7">
    <source>
        <dbReference type="Proteomes" id="UP000429958"/>
    </source>
</evidence>
<protein>
    <submittedName>
        <fullName evidence="6">MBL fold metallo-hydrolase</fullName>
    </submittedName>
</protein>
<proteinExistence type="predicted"/>
<dbReference type="SUPFAM" id="SSF56281">
    <property type="entry name" value="Metallo-hydrolase/oxidoreductase"/>
    <property type="match status" value="1"/>
</dbReference>
<feature type="domain" description="Metallo-beta-lactamase" evidence="5">
    <location>
        <begin position="15"/>
        <end position="194"/>
    </location>
</feature>
<dbReference type="GO" id="GO:0046872">
    <property type="term" value="F:metal ion binding"/>
    <property type="evidence" value="ECO:0007669"/>
    <property type="project" value="UniProtKB-KW"/>
</dbReference>
<reference evidence="6 7" key="1">
    <citation type="submission" date="2019-08" db="EMBL/GenBank/DDBJ databases">
        <title>In-depth cultivation of the pig gut microbiome towards novel bacterial diversity and tailored functional studies.</title>
        <authorList>
            <person name="Wylensek D."/>
            <person name="Hitch T.C.A."/>
            <person name="Clavel T."/>
        </authorList>
    </citation>
    <scope>NUCLEOTIDE SEQUENCE [LARGE SCALE GENOMIC DNA]</scope>
    <source>
        <strain evidence="6 7">WCA-389-WT-23D1</strain>
    </source>
</reference>
<dbReference type="InterPro" id="IPR001279">
    <property type="entry name" value="Metallo-B-lactamas"/>
</dbReference>
<evidence type="ECO:0000256" key="1">
    <source>
        <dbReference type="ARBA" id="ARBA00001947"/>
    </source>
</evidence>
<keyword evidence="7" id="KW-1185">Reference proteome</keyword>
<keyword evidence="3 6" id="KW-0378">Hydrolase</keyword>
<dbReference type="Gene3D" id="3.60.15.10">
    <property type="entry name" value="Ribonuclease Z/Hydroxyacylglutathione hydrolase-like"/>
    <property type="match status" value="1"/>
</dbReference>
<dbReference type="GO" id="GO:0016787">
    <property type="term" value="F:hydrolase activity"/>
    <property type="evidence" value="ECO:0007669"/>
    <property type="project" value="UniProtKB-KW"/>
</dbReference>
<dbReference type="PANTHER" id="PTHR46233">
    <property type="entry name" value="HYDROXYACYLGLUTATHIONE HYDROLASE GLOC"/>
    <property type="match status" value="1"/>
</dbReference>
<dbReference type="InterPro" id="IPR036866">
    <property type="entry name" value="RibonucZ/Hydroxyglut_hydro"/>
</dbReference>
<dbReference type="CDD" id="cd06262">
    <property type="entry name" value="metallo-hydrolase-like_MBL-fold"/>
    <property type="match status" value="1"/>
</dbReference>
<evidence type="ECO:0000259" key="5">
    <source>
        <dbReference type="SMART" id="SM00849"/>
    </source>
</evidence>
<dbReference type="AlphaFoldDB" id="A0A7X2NM09"/>
<dbReference type="PANTHER" id="PTHR46233:SF3">
    <property type="entry name" value="HYDROXYACYLGLUTATHIONE HYDROLASE GLOC"/>
    <property type="match status" value="1"/>
</dbReference>
<evidence type="ECO:0000256" key="4">
    <source>
        <dbReference type="ARBA" id="ARBA00022833"/>
    </source>
</evidence>
<comment type="caution">
    <text evidence="6">The sequence shown here is derived from an EMBL/GenBank/DDBJ whole genome shotgun (WGS) entry which is preliminary data.</text>
</comment>
<name>A0A7X2NM09_9CLOT</name>
<accession>A0A7X2NM09</accession>